<dbReference type="EMBL" id="CAMGYJ010000008">
    <property type="protein sequence ID" value="CAI0468734.1"/>
    <property type="molecule type" value="Genomic_DNA"/>
</dbReference>
<dbReference type="AlphaFoldDB" id="A0AAV0JWW3"/>
<dbReference type="EMBL" id="CAMGYJ010000005">
    <property type="protein sequence ID" value="CAI0414048.1"/>
    <property type="molecule type" value="Genomic_DNA"/>
</dbReference>
<sequence>MTFDISMKLGQQCLMDNNTCGAAKNPNQSGCRVIGFILLARGAMIVTNCDRLFGKFRDNSTLSLEL</sequence>
<proteinExistence type="predicted"/>
<organism evidence="2 5">
    <name type="scientific">Linum tenue</name>
    <dbReference type="NCBI Taxonomy" id="586396"/>
    <lineage>
        <taxon>Eukaryota</taxon>
        <taxon>Viridiplantae</taxon>
        <taxon>Streptophyta</taxon>
        <taxon>Embryophyta</taxon>
        <taxon>Tracheophyta</taxon>
        <taxon>Spermatophyta</taxon>
        <taxon>Magnoliopsida</taxon>
        <taxon>eudicotyledons</taxon>
        <taxon>Gunneridae</taxon>
        <taxon>Pentapetalae</taxon>
        <taxon>rosids</taxon>
        <taxon>fabids</taxon>
        <taxon>Malpighiales</taxon>
        <taxon>Linaceae</taxon>
        <taxon>Linum</taxon>
    </lineage>
</organism>
<evidence type="ECO:0000313" key="1">
    <source>
        <dbReference type="EMBL" id="CAI0411062.1"/>
    </source>
</evidence>
<evidence type="ECO:0000313" key="3">
    <source>
        <dbReference type="EMBL" id="CAI0468734.1"/>
    </source>
</evidence>
<name>A0AAV0JWW3_9ROSI</name>
<reference evidence="2" key="1">
    <citation type="submission" date="2022-08" db="EMBL/GenBank/DDBJ databases">
        <authorList>
            <person name="Gutierrez-Valencia J."/>
        </authorList>
    </citation>
    <scope>NUCLEOTIDE SEQUENCE</scope>
</reference>
<gene>
    <name evidence="1" type="ORF">LITE_LOCUS15011</name>
    <name evidence="2" type="ORF">LITE_LOCUS16158</name>
    <name evidence="3" type="ORF">LITE_LOCUS37925</name>
    <name evidence="4" type="ORF">LITE_LOCUS42916</name>
</gene>
<evidence type="ECO:0000313" key="5">
    <source>
        <dbReference type="Proteomes" id="UP001154282"/>
    </source>
</evidence>
<protein>
    <submittedName>
        <fullName evidence="2">Uncharacterized protein</fullName>
    </submittedName>
</protein>
<comment type="caution">
    <text evidence="2">The sequence shown here is derived from an EMBL/GenBank/DDBJ whole genome shotgun (WGS) entry which is preliminary data.</text>
</comment>
<dbReference type="EMBL" id="CAMGYJ010000009">
    <property type="protein sequence ID" value="CAI0543672.1"/>
    <property type="molecule type" value="Genomic_DNA"/>
</dbReference>
<accession>A0AAV0JWW3</accession>
<keyword evidence="5" id="KW-1185">Reference proteome</keyword>
<dbReference type="EMBL" id="CAMGYJ010000005">
    <property type="protein sequence ID" value="CAI0411062.1"/>
    <property type="molecule type" value="Genomic_DNA"/>
</dbReference>
<dbReference type="Proteomes" id="UP001154282">
    <property type="component" value="Unassembled WGS sequence"/>
</dbReference>
<evidence type="ECO:0000313" key="4">
    <source>
        <dbReference type="EMBL" id="CAI0543672.1"/>
    </source>
</evidence>
<evidence type="ECO:0000313" key="2">
    <source>
        <dbReference type="EMBL" id="CAI0414048.1"/>
    </source>
</evidence>